<feature type="domain" description="Cytochrome b5 heme-binding" evidence="7">
    <location>
        <begin position="62"/>
        <end position="121"/>
    </location>
</feature>
<proteinExistence type="inferred from homology"/>
<dbReference type="OMA" id="WYMLDSA"/>
<dbReference type="OrthoDB" id="432299at2759"/>
<comment type="similarity">
    <text evidence="6">Belongs to the cytochrome b5 family.</text>
</comment>
<dbReference type="GO" id="GO:0005737">
    <property type="term" value="C:cytoplasm"/>
    <property type="evidence" value="ECO:0007669"/>
    <property type="project" value="TreeGrafter"/>
</dbReference>
<evidence type="ECO:0000256" key="1">
    <source>
        <dbReference type="ARBA" id="ARBA00006105"/>
    </source>
</evidence>
<evidence type="ECO:0000313" key="10">
    <source>
        <dbReference type="Proteomes" id="UP000276776"/>
    </source>
</evidence>
<dbReference type="InterPro" id="IPR036400">
    <property type="entry name" value="Cyt_B5-like_heme/steroid_sf"/>
</dbReference>
<organism evidence="11">
    <name type="scientific">Thelazia callipaeda</name>
    <name type="common">Oriental eyeworm</name>
    <name type="synonym">Parasitic nematode</name>
    <dbReference type="NCBI Taxonomy" id="103827"/>
    <lineage>
        <taxon>Eukaryota</taxon>
        <taxon>Metazoa</taxon>
        <taxon>Ecdysozoa</taxon>
        <taxon>Nematoda</taxon>
        <taxon>Chromadorea</taxon>
        <taxon>Rhabditida</taxon>
        <taxon>Spirurina</taxon>
        <taxon>Spiruromorpha</taxon>
        <taxon>Thelazioidea</taxon>
        <taxon>Thelaziidae</taxon>
        <taxon>Thelazia</taxon>
    </lineage>
</organism>
<protein>
    <submittedName>
        <fullName evidence="11">Cytochrome-b5 reductase</fullName>
    </submittedName>
</protein>
<name>A0A0N5CJ79_THECL</name>
<feature type="domain" description="FAD-binding FR-type" evidence="8">
    <location>
        <begin position="257"/>
        <end position="365"/>
    </location>
</feature>
<sequence length="499" mass="56827">MLGVQWTVIIEKIHVNGKSVQLSRHKRRDRQIRRPKAVLAKSRSLIDWIRLTSSKSSKVKTEVIVDHEGLAKHTNINDCWILLGEKVYDVTEYLLFHPGGADELLRVAGTDGTDLFNTIHSWVNYDAMLKTCFVVHKPKLAIYNDETVLNMVGFEKAGVRIEDNFDDQVRLSCSEWGELKDENISLELKENKLRILLHFSSGNNNALSWANISSVLFIEPFLRNIDGSTISLSCIKNDHDKFKEEWASGIFHYKPIREYRNCKIHRISPITHNICLIILQMPPFSRLMVPVGHHVRLRISRNGEFSSCGSLIERPYTPVALSKDGRSLSFLIKFYENGIFTSLLRNKKCGDLIEVSDPLGCFNAFPDSTNIVFVLAAGTGLSPMIRLAAECLNNNISISLLIFNRKLIDIVPKDHFGEWGIRPEHPLLNVVNCLSEPGQEWCGEKGFISKDLLSKYIDESTDRFSYRIYICGPDLFTDCAAKLLDELQVPENNIYIFRA</sequence>
<dbReference type="STRING" id="103827.A0A0N5CJ79"/>
<dbReference type="Gene3D" id="2.40.30.10">
    <property type="entry name" value="Translation factors"/>
    <property type="match status" value="1"/>
</dbReference>
<evidence type="ECO:0000256" key="6">
    <source>
        <dbReference type="RuleBase" id="RU362121"/>
    </source>
</evidence>
<reference evidence="11" key="1">
    <citation type="submission" date="2016-04" db="UniProtKB">
        <authorList>
            <consortium name="WormBaseParasite"/>
        </authorList>
    </citation>
    <scope>IDENTIFICATION</scope>
</reference>
<dbReference type="InterPro" id="IPR039261">
    <property type="entry name" value="FNR_nucleotide-bd"/>
</dbReference>
<evidence type="ECO:0000256" key="3">
    <source>
        <dbReference type="ARBA" id="ARBA00022723"/>
    </source>
</evidence>
<dbReference type="InterPro" id="IPR017938">
    <property type="entry name" value="Riboflavin_synthase-like_b-brl"/>
</dbReference>
<dbReference type="InterPro" id="IPR051872">
    <property type="entry name" value="Cytochrome_b5/Flavoprotein_Rdt"/>
</dbReference>
<dbReference type="Pfam" id="PF00970">
    <property type="entry name" value="FAD_binding_6"/>
    <property type="match status" value="1"/>
</dbReference>
<dbReference type="GO" id="GO:0020037">
    <property type="term" value="F:heme binding"/>
    <property type="evidence" value="ECO:0007669"/>
    <property type="project" value="UniProtKB-UniRule"/>
</dbReference>
<dbReference type="InterPro" id="IPR018506">
    <property type="entry name" value="Cyt_B5_heme-BS"/>
</dbReference>
<dbReference type="PRINTS" id="PR00406">
    <property type="entry name" value="CYTB5RDTASE"/>
</dbReference>
<evidence type="ECO:0000313" key="11">
    <source>
        <dbReference type="WBParaSite" id="TCLT_0000007401-mRNA-1"/>
    </source>
</evidence>
<dbReference type="InterPro" id="IPR008333">
    <property type="entry name" value="Cbr1-like_FAD-bd_dom"/>
</dbReference>
<evidence type="ECO:0000259" key="7">
    <source>
        <dbReference type="PROSITE" id="PS50255"/>
    </source>
</evidence>
<evidence type="ECO:0000256" key="4">
    <source>
        <dbReference type="ARBA" id="ARBA00023002"/>
    </source>
</evidence>
<dbReference type="Pfam" id="PF00173">
    <property type="entry name" value="Cyt-b5"/>
    <property type="match status" value="1"/>
</dbReference>
<dbReference type="Gene3D" id="3.10.120.10">
    <property type="entry name" value="Cytochrome b5-like heme/steroid binding domain"/>
    <property type="match status" value="1"/>
</dbReference>
<dbReference type="SUPFAM" id="SSF55856">
    <property type="entry name" value="Cytochrome b5-like heme/steroid binding domain"/>
    <property type="match status" value="1"/>
</dbReference>
<evidence type="ECO:0000256" key="2">
    <source>
        <dbReference type="ARBA" id="ARBA00022617"/>
    </source>
</evidence>
<dbReference type="PANTHER" id="PTHR46237:SF1">
    <property type="entry name" value="CYTOCHROME B5 REDUCTASE 4"/>
    <property type="match status" value="1"/>
</dbReference>
<dbReference type="SMART" id="SM01117">
    <property type="entry name" value="Cyt-b5"/>
    <property type="match status" value="1"/>
</dbReference>
<dbReference type="PANTHER" id="PTHR46237">
    <property type="entry name" value="CYTOCHROME B5 REDUCTASE 4 FAMILY MEMBER"/>
    <property type="match status" value="1"/>
</dbReference>
<dbReference type="Proteomes" id="UP000276776">
    <property type="component" value="Unassembled WGS sequence"/>
</dbReference>
<keyword evidence="10" id="KW-1185">Reference proteome</keyword>
<accession>A0A0N5CJ79</accession>
<dbReference type="SUPFAM" id="SSF63380">
    <property type="entry name" value="Riboflavin synthase domain-like"/>
    <property type="match status" value="1"/>
</dbReference>
<dbReference type="CDD" id="cd06183">
    <property type="entry name" value="cyt_b5_reduct_like"/>
    <property type="match status" value="1"/>
</dbReference>
<keyword evidence="3 6" id="KW-0479">Metal-binding</keyword>
<evidence type="ECO:0000259" key="8">
    <source>
        <dbReference type="PROSITE" id="PS51384"/>
    </source>
</evidence>
<comment type="similarity">
    <text evidence="1">Belongs to the flavoprotein pyridine nucleotide cytochrome reductase family.</text>
</comment>
<dbReference type="EMBL" id="UYYF01000004">
    <property type="protein sequence ID" value="VDM94898.1"/>
    <property type="molecule type" value="Genomic_DNA"/>
</dbReference>
<dbReference type="Gene3D" id="3.40.50.80">
    <property type="entry name" value="Nucleotide-binding domain of ferredoxin-NADP reductase (FNR) module"/>
    <property type="match status" value="1"/>
</dbReference>
<dbReference type="GO" id="GO:0004128">
    <property type="term" value="F:cytochrome-b5 reductase activity, acting on NAD(P)H"/>
    <property type="evidence" value="ECO:0007669"/>
    <property type="project" value="TreeGrafter"/>
</dbReference>
<keyword evidence="4" id="KW-0560">Oxidoreductase</keyword>
<gene>
    <name evidence="9" type="ORF">TCLT_LOCUS75</name>
</gene>
<dbReference type="PROSITE" id="PS50255">
    <property type="entry name" value="CYTOCHROME_B5_2"/>
    <property type="match status" value="1"/>
</dbReference>
<evidence type="ECO:0000256" key="5">
    <source>
        <dbReference type="ARBA" id="ARBA00023004"/>
    </source>
</evidence>
<dbReference type="GO" id="GO:0046872">
    <property type="term" value="F:metal ion binding"/>
    <property type="evidence" value="ECO:0007669"/>
    <property type="project" value="UniProtKB-UniRule"/>
</dbReference>
<keyword evidence="2 6" id="KW-0349">Heme</keyword>
<dbReference type="PROSITE" id="PS00191">
    <property type="entry name" value="CYTOCHROME_B5_1"/>
    <property type="match status" value="1"/>
</dbReference>
<dbReference type="InterPro" id="IPR001199">
    <property type="entry name" value="Cyt_B5-like_heme/steroid-bd"/>
</dbReference>
<dbReference type="PROSITE" id="PS51384">
    <property type="entry name" value="FAD_FR"/>
    <property type="match status" value="1"/>
</dbReference>
<reference evidence="9 10" key="2">
    <citation type="submission" date="2018-11" db="EMBL/GenBank/DDBJ databases">
        <authorList>
            <consortium name="Pathogen Informatics"/>
        </authorList>
    </citation>
    <scope>NUCLEOTIDE SEQUENCE [LARGE SCALE GENOMIC DNA]</scope>
</reference>
<dbReference type="InterPro" id="IPR017927">
    <property type="entry name" value="FAD-bd_FR_type"/>
</dbReference>
<keyword evidence="5 6" id="KW-0408">Iron</keyword>
<dbReference type="AlphaFoldDB" id="A0A0N5CJ79"/>
<dbReference type="InterPro" id="IPR001433">
    <property type="entry name" value="OxRdtase_FAD/NAD-bd"/>
</dbReference>
<dbReference type="WBParaSite" id="TCLT_0000007401-mRNA-1">
    <property type="protein sequence ID" value="TCLT_0000007401-mRNA-1"/>
    <property type="gene ID" value="TCLT_0000007401"/>
</dbReference>
<evidence type="ECO:0000313" key="9">
    <source>
        <dbReference type="EMBL" id="VDM94898.1"/>
    </source>
</evidence>
<dbReference type="SUPFAM" id="SSF52343">
    <property type="entry name" value="Ferredoxin reductase-like, C-terminal NADP-linked domain"/>
    <property type="match status" value="1"/>
</dbReference>
<dbReference type="Pfam" id="PF00175">
    <property type="entry name" value="NAD_binding_1"/>
    <property type="match status" value="1"/>
</dbReference>